<dbReference type="GeneID" id="76997517"/>
<dbReference type="EMBL" id="JAMDMM010000027">
    <property type="protein sequence ID" value="MCY9608526.1"/>
    <property type="molecule type" value="Genomic_DNA"/>
</dbReference>
<dbReference type="Proteomes" id="UP001209276">
    <property type="component" value="Unassembled WGS sequence"/>
</dbReference>
<organism evidence="5 6">
    <name type="scientific">Paenibacillus thiaminolyticus</name>
    <name type="common">Bacillus thiaminolyticus</name>
    <dbReference type="NCBI Taxonomy" id="49283"/>
    <lineage>
        <taxon>Bacteria</taxon>
        <taxon>Bacillati</taxon>
        <taxon>Bacillota</taxon>
        <taxon>Bacilli</taxon>
        <taxon>Bacillales</taxon>
        <taxon>Paenibacillaceae</taxon>
        <taxon>Paenibacillus</taxon>
    </lineage>
</organism>
<dbReference type="Gene3D" id="1.10.10.10">
    <property type="entry name" value="Winged helix-like DNA-binding domain superfamily/Winged helix DNA-binding domain"/>
    <property type="match status" value="1"/>
</dbReference>
<dbReference type="Pfam" id="PF13280">
    <property type="entry name" value="WYL"/>
    <property type="match status" value="1"/>
</dbReference>
<dbReference type="InterPro" id="IPR026881">
    <property type="entry name" value="WYL_dom"/>
</dbReference>
<protein>
    <submittedName>
        <fullName evidence="5">YafY family transcriptional regulator</fullName>
    </submittedName>
</protein>
<evidence type="ECO:0000259" key="2">
    <source>
        <dbReference type="Pfam" id="PF13280"/>
    </source>
</evidence>
<dbReference type="InterPro" id="IPR036388">
    <property type="entry name" value="WH-like_DNA-bd_sf"/>
</dbReference>
<accession>A0AAP9DV90</accession>
<dbReference type="InterPro" id="IPR057727">
    <property type="entry name" value="WCX_dom"/>
</dbReference>
<feature type="domain" description="Helix-turn-helix type 11" evidence="1">
    <location>
        <begin position="6"/>
        <end position="58"/>
    </location>
</feature>
<proteinExistence type="predicted"/>
<dbReference type="SUPFAM" id="SSF46785">
    <property type="entry name" value="Winged helix' DNA-binding domain"/>
    <property type="match status" value="1"/>
</dbReference>
<dbReference type="PROSITE" id="PS52050">
    <property type="entry name" value="WYL"/>
    <property type="match status" value="1"/>
</dbReference>
<evidence type="ECO:0000313" key="5">
    <source>
        <dbReference type="EMBL" id="QDM44862.1"/>
    </source>
</evidence>
<evidence type="ECO:0000313" key="6">
    <source>
        <dbReference type="Proteomes" id="UP000315377"/>
    </source>
</evidence>
<evidence type="ECO:0000259" key="3">
    <source>
        <dbReference type="Pfam" id="PF25583"/>
    </source>
</evidence>
<dbReference type="AlphaFoldDB" id="A0AAP9DV90"/>
<reference evidence="5 6" key="1">
    <citation type="submission" date="2019-07" db="EMBL/GenBank/DDBJ databases">
        <title>Paenibacillus thiaminolyticus NRRL B-4156.</title>
        <authorList>
            <person name="Hehnly C."/>
            <person name="Zhang L."/>
        </authorList>
    </citation>
    <scope>NUCLEOTIDE SEQUENCE [LARGE SCALE GENOMIC DNA]</scope>
    <source>
        <strain evidence="5 6">NRRL B-4156</strain>
    </source>
</reference>
<evidence type="ECO:0000259" key="1">
    <source>
        <dbReference type="Pfam" id="PF08279"/>
    </source>
</evidence>
<dbReference type="InterPro" id="IPR051534">
    <property type="entry name" value="CBASS_pafABC_assoc_protein"/>
</dbReference>
<dbReference type="Pfam" id="PF08279">
    <property type="entry name" value="HTH_11"/>
    <property type="match status" value="1"/>
</dbReference>
<gene>
    <name evidence="5" type="ORF">FLT43_16265</name>
    <name evidence="4" type="ORF">M5W83_15365</name>
</gene>
<dbReference type="PANTHER" id="PTHR34580">
    <property type="match status" value="1"/>
</dbReference>
<dbReference type="InterPro" id="IPR036390">
    <property type="entry name" value="WH_DNA-bd_sf"/>
</dbReference>
<keyword evidence="7" id="KW-1185">Reference proteome</keyword>
<reference evidence="4 7" key="2">
    <citation type="submission" date="2022-05" db="EMBL/GenBank/DDBJ databases">
        <title>Genome Sequencing of Bee-Associated Microbes.</title>
        <authorList>
            <person name="Dunlap C."/>
        </authorList>
    </citation>
    <scope>NUCLEOTIDE SEQUENCE [LARGE SCALE GENOMIC DNA]</scope>
    <source>
        <strain evidence="4 7">NRRL B-14613</strain>
    </source>
</reference>
<dbReference type="Proteomes" id="UP000315377">
    <property type="component" value="Chromosome"/>
</dbReference>
<name>A0AAP9DV90_PANTH</name>
<feature type="domain" description="WCX" evidence="3">
    <location>
        <begin position="236"/>
        <end position="311"/>
    </location>
</feature>
<evidence type="ECO:0000313" key="4">
    <source>
        <dbReference type="EMBL" id="MCY9608526.1"/>
    </source>
</evidence>
<dbReference type="RefSeq" id="WP_087440371.1">
    <property type="nucleotide sequence ID" value="NZ_CABMNB010000005.1"/>
</dbReference>
<dbReference type="PIRSF" id="PIRSF016838">
    <property type="entry name" value="PafC"/>
    <property type="match status" value="1"/>
</dbReference>
<dbReference type="PANTHER" id="PTHR34580:SF1">
    <property type="entry name" value="PROTEIN PAFC"/>
    <property type="match status" value="1"/>
</dbReference>
<dbReference type="Pfam" id="PF25583">
    <property type="entry name" value="WCX"/>
    <property type="match status" value="1"/>
</dbReference>
<dbReference type="InterPro" id="IPR013196">
    <property type="entry name" value="HTH_11"/>
</dbReference>
<dbReference type="EMBL" id="CP041405">
    <property type="protein sequence ID" value="QDM44862.1"/>
    <property type="molecule type" value="Genomic_DNA"/>
</dbReference>
<feature type="domain" description="WYL" evidence="2">
    <location>
        <begin position="141"/>
        <end position="212"/>
    </location>
</feature>
<evidence type="ECO:0000313" key="7">
    <source>
        <dbReference type="Proteomes" id="UP001209276"/>
    </source>
</evidence>
<dbReference type="InterPro" id="IPR028349">
    <property type="entry name" value="PafC-like"/>
</dbReference>
<sequence>MNKTDRLLAIVLELQRCGLRRAEDLAATFETSVRTIYRDIQALSEAGVPIAGTPGQGYTLVEGYFLPPVSFTVEEAVALLIGTDFITQEFAAGYAACAGASQRKIEVLLPQPVREEADRARRAIRLLSEQRASSRGPEKERLDRLHQAILDRRMIRFRYTKAAPDDAGNRDSIRDAAPYGLVLVRNVWMLIAYCHLRQAIRHFRLSRMSDLAVREERFVFPPDFRLSDYTPPDDRTVRVRLQVDACIADRVAESNLYYMEAAEPCPEGMLVTCRVRRPEDLLTWVLGWGGNVVVLEPDSLRRQVREEAKRISDRY</sequence>